<dbReference type="PANTHER" id="PTHR46142">
    <property type="match status" value="1"/>
</dbReference>
<organism evidence="1 2">
    <name type="scientific">Cobetia amphilecti</name>
    <dbReference type="NCBI Taxonomy" id="1055104"/>
    <lineage>
        <taxon>Bacteria</taxon>
        <taxon>Pseudomonadati</taxon>
        <taxon>Pseudomonadota</taxon>
        <taxon>Gammaproteobacteria</taxon>
        <taxon>Oceanospirillales</taxon>
        <taxon>Halomonadaceae</taxon>
        <taxon>Cobetia</taxon>
    </lineage>
</organism>
<dbReference type="EMBL" id="JASCSA010000001">
    <property type="protein sequence ID" value="MDI5883072.1"/>
    <property type="molecule type" value="Genomic_DNA"/>
</dbReference>
<comment type="caution">
    <text evidence="1">The sequence shown here is derived from an EMBL/GenBank/DDBJ whole genome shotgun (WGS) entry which is preliminary data.</text>
</comment>
<dbReference type="Proteomes" id="UP001229025">
    <property type="component" value="Unassembled WGS sequence"/>
</dbReference>
<dbReference type="SUPFAM" id="SSF54593">
    <property type="entry name" value="Glyoxalase/Bleomycin resistance protein/Dihydroxybiphenyl dioxygenase"/>
    <property type="match status" value="1"/>
</dbReference>
<dbReference type="InterPro" id="IPR029068">
    <property type="entry name" value="Glyas_Bleomycin-R_OHBP_Dase"/>
</dbReference>
<evidence type="ECO:0008006" key="3">
    <source>
        <dbReference type="Google" id="ProtNLM"/>
    </source>
</evidence>
<sequence>MLQWYGDVLGLHSGPRPDFPFAGAWLYAGEVAVIHLIDIGCLPAISSDASLRLEHFSLAATGIEAFEARLAASRTHYQRIALADGGLVQLHMRDPDGNHLHLDFATAPCSAVA</sequence>
<gene>
    <name evidence="1" type="ORF">QLT01_01730</name>
</gene>
<dbReference type="PANTHER" id="PTHR46142:SF3">
    <property type="entry name" value="F18B13.24 PROTEIN"/>
    <property type="match status" value="1"/>
</dbReference>
<evidence type="ECO:0000313" key="2">
    <source>
        <dbReference type="Proteomes" id="UP001229025"/>
    </source>
</evidence>
<evidence type="ECO:0000313" key="1">
    <source>
        <dbReference type="EMBL" id="MDI5883072.1"/>
    </source>
</evidence>
<accession>A0ABT6UK21</accession>
<keyword evidence="2" id="KW-1185">Reference proteome</keyword>
<dbReference type="Gene3D" id="3.10.180.10">
    <property type="entry name" value="2,3-Dihydroxybiphenyl 1,2-Dioxygenase, domain 1"/>
    <property type="match status" value="1"/>
</dbReference>
<proteinExistence type="predicted"/>
<protein>
    <recommendedName>
        <fullName evidence="3">Glyoxalase</fullName>
    </recommendedName>
</protein>
<reference evidence="2" key="1">
    <citation type="submission" date="2023-07" db="EMBL/GenBank/DDBJ databases">
        <title>Genome-based characterization of strain KMM 296 and proposal for reclassification of Cobetia litoralis and Cobetia pacifica, and emended description of the species Cobetia amphilecti and Cobetia marina.</title>
        <authorList>
            <person name="Balabanova L."/>
            <person name="Nedashkovskaya O."/>
        </authorList>
    </citation>
    <scope>NUCLEOTIDE SEQUENCE [LARGE SCALE GENOMIC DNA]</scope>
    <source>
        <strain evidence="2">NRIC 0815</strain>
    </source>
</reference>
<name>A0ABT6UK21_9GAMM</name>